<dbReference type="InterPro" id="IPR052353">
    <property type="entry name" value="Benzoxazolinone_Detox_Enz"/>
</dbReference>
<proteinExistence type="predicted"/>
<dbReference type="SUPFAM" id="SSF50800">
    <property type="entry name" value="PK beta-barrel domain-like"/>
    <property type="match status" value="1"/>
</dbReference>
<dbReference type="RefSeq" id="WP_341482750.1">
    <property type="nucleotide sequence ID" value="NZ_CAKMMG010000004.1"/>
</dbReference>
<dbReference type="EMBL" id="CAKMMG010000004">
    <property type="protein sequence ID" value="CAH1209906.1"/>
    <property type="molecule type" value="Genomic_DNA"/>
</dbReference>
<dbReference type="Gene3D" id="2.40.33.20">
    <property type="entry name" value="PK beta-barrel domain-like"/>
    <property type="match status" value="1"/>
</dbReference>
<dbReference type="InterPro" id="IPR011037">
    <property type="entry name" value="Pyrv_Knase-like_insert_dom_sf"/>
</dbReference>
<protein>
    <recommendedName>
        <fullName evidence="1">MOSC domain-containing protein</fullName>
    </recommendedName>
</protein>
<evidence type="ECO:0000313" key="2">
    <source>
        <dbReference type="EMBL" id="CAH1209906.1"/>
    </source>
</evidence>
<dbReference type="Proteomes" id="UP000838324">
    <property type="component" value="Unassembled WGS sequence"/>
</dbReference>
<dbReference type="Pfam" id="PF03473">
    <property type="entry name" value="MOSC"/>
    <property type="match status" value="1"/>
</dbReference>
<organism evidence="2 3">
    <name type="scientific">Paenibacillus auburnensis</name>
    <dbReference type="NCBI Taxonomy" id="2905649"/>
    <lineage>
        <taxon>Bacteria</taxon>
        <taxon>Bacillati</taxon>
        <taxon>Bacillota</taxon>
        <taxon>Bacilli</taxon>
        <taxon>Bacillales</taxon>
        <taxon>Paenibacillaceae</taxon>
        <taxon>Paenibacillus</taxon>
    </lineage>
</organism>
<dbReference type="PANTHER" id="PTHR30212:SF2">
    <property type="entry name" value="PROTEIN YIIM"/>
    <property type="match status" value="1"/>
</dbReference>
<name>A0ABN8GPV5_9BACL</name>
<gene>
    <name evidence="2" type="ORF">PAECIP111892_03342</name>
</gene>
<dbReference type="InterPro" id="IPR005302">
    <property type="entry name" value="MoCF_Sase_C"/>
</dbReference>
<evidence type="ECO:0000259" key="1">
    <source>
        <dbReference type="PROSITE" id="PS51340"/>
    </source>
</evidence>
<comment type="caution">
    <text evidence="2">The sequence shown here is derived from an EMBL/GenBank/DDBJ whole genome shotgun (WGS) entry which is preliminary data.</text>
</comment>
<dbReference type="PROSITE" id="PS51340">
    <property type="entry name" value="MOSC"/>
    <property type="match status" value="1"/>
</dbReference>
<feature type="domain" description="MOSC" evidence="1">
    <location>
        <begin position="28"/>
        <end position="162"/>
    </location>
</feature>
<sequence>MEVISLNVGKPVKVDYRGKPLETGIYKLPAMGPVRLHTVGFDGDGQADLVNHGGPDKAVCVYPVEHYAYWEEQLGKKLEYSAFGENLTVSGLLETEVCIGDVYEIGSCLLQVSQPRFPCFKLSQKHGPADMPAQVLATGYSGFYFRVLREGMITAGDAIVKREFGAGSFPVRRVLYLMEHGRTDRSDLPELSELETLSLVTREKFRRWLGTEES</sequence>
<evidence type="ECO:0000313" key="3">
    <source>
        <dbReference type="Proteomes" id="UP000838324"/>
    </source>
</evidence>
<dbReference type="PANTHER" id="PTHR30212">
    <property type="entry name" value="PROTEIN YIIM"/>
    <property type="match status" value="1"/>
</dbReference>
<accession>A0ABN8GPV5</accession>
<reference evidence="2" key="1">
    <citation type="submission" date="2022-01" db="EMBL/GenBank/DDBJ databases">
        <authorList>
            <person name="Criscuolo A."/>
        </authorList>
    </citation>
    <scope>NUCLEOTIDE SEQUENCE</scope>
    <source>
        <strain evidence="2">CIP111892</strain>
    </source>
</reference>
<keyword evidence="3" id="KW-1185">Reference proteome</keyword>